<accession>T1XAE5</accession>
<evidence type="ECO:0000313" key="1">
    <source>
        <dbReference type="EMBL" id="AGU49120.1"/>
    </source>
</evidence>
<name>T1XAE5_VARPD</name>
<dbReference type="Proteomes" id="UP000016223">
    <property type="component" value="Chromosome 1"/>
</dbReference>
<dbReference type="HOGENOM" id="CLU_1601995_0_0_4"/>
<dbReference type="EMBL" id="CP003911">
    <property type="protein sequence ID" value="AGU49120.1"/>
    <property type="molecule type" value="Genomic_DNA"/>
</dbReference>
<gene>
    <name evidence="1" type="ORF">VAPA_1c20160</name>
</gene>
<dbReference type="AlphaFoldDB" id="T1XAE5"/>
<protein>
    <submittedName>
        <fullName evidence="1">Putative transposase</fullName>
    </submittedName>
</protein>
<reference evidence="1 2" key="1">
    <citation type="submission" date="2012-10" db="EMBL/GenBank/DDBJ databases">
        <title>Genome sequence of Variovorax paradoxus B4.</title>
        <authorList>
            <person name="Schuldes J."/>
            <person name="Brandt U."/>
            <person name="Hiessl S."/>
            <person name="Wuebbeler J.H."/>
            <person name="Thuermer A."/>
            <person name="Steinbuechel A."/>
            <person name="Daniel R."/>
        </authorList>
    </citation>
    <scope>NUCLEOTIDE SEQUENCE [LARGE SCALE GENOMIC DNA]</scope>
    <source>
        <strain evidence="1 2">B4</strain>
    </source>
</reference>
<organism evidence="1 2">
    <name type="scientific">Variovorax paradoxus B4</name>
    <dbReference type="NCBI Taxonomy" id="1246301"/>
    <lineage>
        <taxon>Bacteria</taxon>
        <taxon>Pseudomonadati</taxon>
        <taxon>Pseudomonadota</taxon>
        <taxon>Betaproteobacteria</taxon>
        <taxon>Burkholderiales</taxon>
        <taxon>Comamonadaceae</taxon>
        <taxon>Variovorax</taxon>
    </lineage>
</organism>
<proteinExistence type="predicted"/>
<sequence>MIDLIIEDATLIRLPAEGITKVHVRFKGGKTQTITTVNRRSSAQQVKTQPKVVELVDMLLEQHTHAEIAELLEPKLQLRGRHQFGNGHTKRRADTHQGHHAYVLHTALNTAHVRALDLTLEGEIFLRKPAHQPDASDGDAQRYERRIGRVLWGRVGHGRMVHVRVR</sequence>
<dbReference type="KEGG" id="vpd:VAPA_1c20160"/>
<evidence type="ECO:0000313" key="2">
    <source>
        <dbReference type="Proteomes" id="UP000016223"/>
    </source>
</evidence>